<dbReference type="EMBL" id="JAAHCF010000037">
    <property type="protein sequence ID" value="KAK8149789.1"/>
    <property type="molecule type" value="Genomic_DNA"/>
</dbReference>
<feature type="binding site" evidence="1">
    <location>
        <position position="191"/>
    </location>
    <ligand>
        <name>Mn(2+)</name>
        <dbReference type="ChEBI" id="CHEBI:29035"/>
    </ligand>
</feature>
<feature type="active site" description="Proton donor" evidence="1">
    <location>
        <position position="281"/>
    </location>
</feature>
<comment type="catalytic activity">
    <reaction evidence="1">
        <text>(E)-ferulate + H(+) = 2-methoxy-4-vinylphenol + CO2</text>
        <dbReference type="Rhea" id="RHEA:33807"/>
        <dbReference type="ChEBI" id="CHEBI:15378"/>
        <dbReference type="ChEBI" id="CHEBI:16526"/>
        <dbReference type="ChEBI" id="CHEBI:29749"/>
        <dbReference type="ChEBI" id="CHEBI:42438"/>
        <dbReference type="EC" id="4.1.1.102"/>
    </reaction>
</comment>
<feature type="binding site" evidence="1">
    <location>
        <position position="232"/>
    </location>
    <ligand>
        <name>Mn(2+)</name>
        <dbReference type="ChEBI" id="CHEBI:29035"/>
    </ligand>
</feature>
<sequence>MNNSPAMNFRVFVDYLRDKGELLDVEREVDPNLEASAIIRHALETRAKAPLFHNVTGAKDGFFRIMGGMGCLGTTEQSKFGRVAAHLGLPLTAGPHDIMAKMLSAKTASPIPPTIVPEGPCKENKLEGDRIDLDNMPVPMVHEGDGGKYIQTYGFHVVQSPDGKWTSWSLQRAHVYDSKHLIGPAVAGGEHHGTIYQQWKALGKDMPWALVLGAPPAALMAASMPLPEGVSEGEYIGAVMGESIEVVKCETSGLLVPASAEIVLEGVVSTTDKDLEGPYGEMHGYLYPGDKIPEMPLFRVDCITHRHDAILPVCAAGRAVDETHAILGPLVASEILHQTQKADLPVAAVWCPFETHTVWAVVQIDNGKLQSSPRESKEFCDQLAEIIFQLKPGWFIHRVFVVGDDIDVLDFNDVMWAYATRCRPGYDEYVYEDYTGFFLVPMMGHGTGPGFTGGKMVSDCLLPIEYKGERDYKISSFSGCYPKNVQDKVLREWKDLGFSD</sequence>
<dbReference type="InterPro" id="IPR049381">
    <property type="entry name" value="UbiD-like_C"/>
</dbReference>
<dbReference type="SUPFAM" id="SSF50475">
    <property type="entry name" value="FMN-binding split barrel"/>
    <property type="match status" value="1"/>
</dbReference>
<comment type="catalytic activity">
    <reaction evidence="1">
        <text>(E)-4-coumarate + H(+) = 4-vinylphenol + CO2</text>
        <dbReference type="Rhea" id="RHEA:33227"/>
        <dbReference type="ChEBI" id="CHEBI:1883"/>
        <dbReference type="ChEBI" id="CHEBI:12876"/>
        <dbReference type="ChEBI" id="CHEBI:15378"/>
        <dbReference type="ChEBI" id="CHEBI:16526"/>
        <dbReference type="EC" id="4.1.1.102"/>
    </reaction>
</comment>
<evidence type="ECO:0000259" key="3">
    <source>
        <dbReference type="Pfam" id="PF20695"/>
    </source>
</evidence>
<keyword evidence="1" id="KW-0456">Lyase</keyword>
<evidence type="ECO:0000259" key="4">
    <source>
        <dbReference type="Pfam" id="PF20696"/>
    </source>
</evidence>
<dbReference type="Pfam" id="PF20696">
    <property type="entry name" value="UbiD_C"/>
    <property type="match status" value="1"/>
</dbReference>
<organism evidence="5 6">
    <name type="scientific">Beauveria asiatica</name>
    <dbReference type="NCBI Taxonomy" id="1069075"/>
    <lineage>
        <taxon>Eukaryota</taxon>
        <taxon>Fungi</taxon>
        <taxon>Dikarya</taxon>
        <taxon>Ascomycota</taxon>
        <taxon>Pezizomycotina</taxon>
        <taxon>Sordariomycetes</taxon>
        <taxon>Hypocreomycetidae</taxon>
        <taxon>Hypocreales</taxon>
        <taxon>Cordycipitaceae</taxon>
        <taxon>Beauveria</taxon>
    </lineage>
</organism>
<accession>A0AAW0S594</accession>
<dbReference type="Pfam" id="PF01977">
    <property type="entry name" value="UbiD"/>
    <property type="match status" value="1"/>
</dbReference>
<reference evidence="5 6" key="1">
    <citation type="submission" date="2020-02" db="EMBL/GenBank/DDBJ databases">
        <title>Comparative genomics of the hypocrealean fungal genus Beauvera.</title>
        <authorList>
            <person name="Showalter D.N."/>
            <person name="Bushley K.E."/>
            <person name="Rehner S.A."/>
        </authorList>
    </citation>
    <scope>NUCLEOTIDE SEQUENCE [LARGE SCALE GENOMIC DNA]</scope>
    <source>
        <strain evidence="5 6">ARSEF4384</strain>
    </source>
</reference>
<comment type="function">
    <text evidence="1">Catalyzes the reversible decarboxylation of aromatic carboxylic acids like ferulic acid, p-coumaric acid or cinnamic acid, producing the corresponding vinyl derivatives 4-vinylphenol, 4-vinylguaiacol, and styrene, respectively, which play the role of aroma metabolites.</text>
</comment>
<dbReference type="PANTHER" id="PTHR30108:SF17">
    <property type="entry name" value="FERULIC ACID DECARBOXYLASE 1"/>
    <property type="match status" value="1"/>
</dbReference>
<feature type="domain" description="3-octaprenyl-4-hydroxybenzoate carboxy-lyase-like C-terminal" evidence="4">
    <location>
        <begin position="326"/>
        <end position="460"/>
    </location>
</feature>
<evidence type="ECO:0000313" key="5">
    <source>
        <dbReference type="EMBL" id="KAK8149789.1"/>
    </source>
</evidence>
<dbReference type="HAMAP" id="MF_01983">
    <property type="entry name" value="UbiD_FDC"/>
    <property type="match status" value="1"/>
</dbReference>
<dbReference type="Proteomes" id="UP001397290">
    <property type="component" value="Unassembled WGS sequence"/>
</dbReference>
<keyword evidence="1" id="KW-0963">Cytoplasm</keyword>
<comment type="caution">
    <text evidence="5">The sequence shown here is derived from an EMBL/GenBank/DDBJ whole genome shotgun (WGS) entry which is preliminary data.</text>
</comment>
<evidence type="ECO:0000313" key="6">
    <source>
        <dbReference type="Proteomes" id="UP001397290"/>
    </source>
</evidence>
<keyword evidence="1" id="KW-0479">Metal-binding</keyword>
<dbReference type="GO" id="GO:0033494">
    <property type="term" value="P:ferulate metabolic process"/>
    <property type="evidence" value="ECO:0007669"/>
    <property type="project" value="UniProtKB-UniRule"/>
</dbReference>
<dbReference type="Pfam" id="PF20695">
    <property type="entry name" value="UbiD_N"/>
    <property type="match status" value="1"/>
</dbReference>
<keyword evidence="6" id="KW-1185">Reference proteome</keyword>
<evidence type="ECO:0000259" key="2">
    <source>
        <dbReference type="Pfam" id="PF01977"/>
    </source>
</evidence>
<name>A0AAW0S594_9HYPO</name>
<dbReference type="InterPro" id="IPR049383">
    <property type="entry name" value="UbiD-like_N"/>
</dbReference>
<dbReference type="EC" id="4.1.1.102" evidence="1"/>
<comment type="catalytic activity">
    <reaction evidence="1">
        <text>(E)-cinnamate + H(+) = styrene + CO2</text>
        <dbReference type="Rhea" id="RHEA:46920"/>
        <dbReference type="ChEBI" id="CHEBI:15378"/>
        <dbReference type="ChEBI" id="CHEBI:15669"/>
        <dbReference type="ChEBI" id="CHEBI:16526"/>
        <dbReference type="ChEBI" id="CHEBI:27452"/>
        <dbReference type="EC" id="4.1.1.102"/>
    </reaction>
</comment>
<proteinExistence type="inferred from homology"/>
<keyword evidence="1" id="KW-0210">Decarboxylase</keyword>
<dbReference type="Gene3D" id="1.20.5.4570">
    <property type="match status" value="1"/>
</dbReference>
<comment type="caution">
    <text evidence="1">Lacks conserved residue(s) required for the propagation of feature annotation.</text>
</comment>
<protein>
    <recommendedName>
        <fullName evidence="1">Ferulic acid decarboxylase 1</fullName>
        <ecNumber evidence="1">4.1.1.102</ecNumber>
    </recommendedName>
    <alternativeName>
        <fullName evidence="1">Phenacrylate decarboxylase</fullName>
    </alternativeName>
</protein>
<feature type="binding site" evidence="1">
    <location>
        <position position="232"/>
    </location>
    <ligand>
        <name>prenylated FMN</name>
        <dbReference type="ChEBI" id="CHEBI:87746"/>
    </ligand>
</feature>
<feature type="domain" description="3-octaprenyl-4-hydroxybenzoate carboxy-lyase-like N-terminal" evidence="3">
    <location>
        <begin position="14"/>
        <end position="101"/>
    </location>
</feature>
<dbReference type="GO" id="GO:0005737">
    <property type="term" value="C:cytoplasm"/>
    <property type="evidence" value="ECO:0007669"/>
    <property type="project" value="UniProtKB-SubCell"/>
</dbReference>
<gene>
    <name evidence="1" type="primary">FDC1</name>
    <name evidence="5" type="ORF">G3M48_005542</name>
</gene>
<dbReference type="GO" id="GO:0016831">
    <property type="term" value="F:carboxy-lyase activity"/>
    <property type="evidence" value="ECO:0007669"/>
    <property type="project" value="UniProtKB-UniRule"/>
</dbReference>
<dbReference type="InterPro" id="IPR002830">
    <property type="entry name" value="UbiD"/>
</dbReference>
<dbReference type="GO" id="GO:0046281">
    <property type="term" value="P:cinnamic acid catabolic process"/>
    <property type="evidence" value="ECO:0007669"/>
    <property type="project" value="UniProtKB-UniRule"/>
</dbReference>
<comment type="cofactor">
    <cofactor evidence="1">
        <name>Mn(2+)</name>
        <dbReference type="ChEBI" id="CHEBI:29035"/>
    </cofactor>
</comment>
<dbReference type="InterPro" id="IPR048304">
    <property type="entry name" value="UbiD_Rift_dom"/>
</dbReference>
<dbReference type="AlphaFoldDB" id="A0AAW0S594"/>
<dbReference type="NCBIfam" id="TIGR00148">
    <property type="entry name" value="UbiD family decarboxylase"/>
    <property type="match status" value="1"/>
</dbReference>
<feature type="binding site" evidence="1">
    <location>
        <position position="391"/>
    </location>
    <ligand>
        <name>prenylated FMN</name>
        <dbReference type="ChEBI" id="CHEBI:87746"/>
    </ligand>
</feature>
<comment type="cofactor">
    <cofactor evidence="1">
        <name>prenylated FMN</name>
        <dbReference type="ChEBI" id="CHEBI:87746"/>
    </cofactor>
    <text evidence="1">Binds 1 prenylated FMN per subunit.</text>
</comment>
<feature type="domain" description="3-octaprenyl-4-hydroxybenzoate carboxy-lyase-like Rift-related" evidence="2">
    <location>
        <begin position="118"/>
        <end position="318"/>
    </location>
</feature>
<keyword evidence="1" id="KW-0464">Manganese</keyword>
<dbReference type="SUPFAM" id="SSF143968">
    <property type="entry name" value="UbiD C-terminal domain-like"/>
    <property type="match status" value="1"/>
</dbReference>
<comment type="subunit">
    <text evidence="1">Homodimer. May form higher order oligomers.</text>
</comment>
<dbReference type="InterPro" id="IPR032903">
    <property type="entry name" value="FDC-like"/>
</dbReference>
<comment type="similarity">
    <text evidence="1">Belongs to the UbiD family. UbiD-like/FDC subfamily.</text>
</comment>
<dbReference type="PANTHER" id="PTHR30108">
    <property type="entry name" value="3-OCTAPRENYL-4-HYDROXYBENZOATE CARBOXY-LYASE-RELATED"/>
    <property type="match status" value="1"/>
</dbReference>
<dbReference type="Gene3D" id="3.40.1670.10">
    <property type="entry name" value="UbiD C-terminal domain-like"/>
    <property type="match status" value="1"/>
</dbReference>
<comment type="subcellular location">
    <subcellularLocation>
        <location evidence="1">Cytoplasm</location>
    </subcellularLocation>
</comment>
<evidence type="ECO:0000256" key="1">
    <source>
        <dbReference type="HAMAP-Rule" id="MF_03196"/>
    </source>
</evidence>
<dbReference type="GO" id="GO:0046872">
    <property type="term" value="F:metal ion binding"/>
    <property type="evidence" value="ECO:0007669"/>
    <property type="project" value="UniProtKB-KW"/>
</dbReference>